<gene>
    <name evidence="4" type="ORF">GCM10009821_23570</name>
</gene>
<name>A0ABN2W2M4_9ACTN</name>
<evidence type="ECO:0000313" key="4">
    <source>
        <dbReference type="EMBL" id="GAA2082111.1"/>
    </source>
</evidence>
<dbReference type="Pfam" id="PF00817">
    <property type="entry name" value="IMS"/>
    <property type="match status" value="1"/>
</dbReference>
<evidence type="ECO:0000259" key="3">
    <source>
        <dbReference type="PROSITE" id="PS50173"/>
    </source>
</evidence>
<evidence type="ECO:0000256" key="1">
    <source>
        <dbReference type="ARBA" id="ARBA00022763"/>
    </source>
</evidence>
<organism evidence="4 5">
    <name type="scientific">Aeromicrobium halocynthiae</name>
    <dbReference type="NCBI Taxonomy" id="560557"/>
    <lineage>
        <taxon>Bacteria</taxon>
        <taxon>Bacillati</taxon>
        <taxon>Actinomycetota</taxon>
        <taxon>Actinomycetes</taxon>
        <taxon>Propionibacteriales</taxon>
        <taxon>Nocardioidaceae</taxon>
        <taxon>Aeromicrobium</taxon>
    </lineage>
</organism>
<dbReference type="Gene3D" id="3.40.1170.60">
    <property type="match status" value="1"/>
</dbReference>
<feature type="region of interest" description="Disordered" evidence="2">
    <location>
        <begin position="370"/>
        <end position="400"/>
    </location>
</feature>
<protein>
    <submittedName>
        <fullName evidence="4">DNA polymerase Y family protein</fullName>
    </submittedName>
</protein>
<accession>A0ABN2W2M4</accession>
<sequence length="504" mass="54305">MRTLVVWCPDWPVMAELAEQPEGTPVAVLSAGTVLACSPGARADGVRRGMRRRDAQSRSPELVVAEHRPEADARAFEEVLVAVEELTAGVSPLRPGLCAIRLSSRFYGGEAEAAAVVAERLVALGVWDVRLGVADTLFAAEQAARRAAAQDCLVVPEGQARAFVADLPIDVLEDAELVSLLRRLGLTTLGAFASLPASDVLTRFGSQGAVLHRLAQGLDPAPVSRRDLPPELERQVVFEPALESSETVAFSVRAAADAFVARLADRGVVCTAVRIEADVDQVVASSRTWRHPRWFGGADLVDRVRWQLEGAALGGPGRGIDAVRFVPETTETVADHADPLFGPRPDERVERAVARVQSMVGHEGVVQVRVQGGRSPADRRAASPWGEQTDPQRARQGPWPASIPAPAPAVVFPVPRAARVVGASGQVVGVDGRGAVTCEPTRVRVEEEGWQPVASWAGPWPVDERWWDEASARRVARFQVVGVNGTAWLMLVENGQWWTEARYD</sequence>
<evidence type="ECO:0000313" key="5">
    <source>
        <dbReference type="Proteomes" id="UP001501480"/>
    </source>
</evidence>
<evidence type="ECO:0000256" key="2">
    <source>
        <dbReference type="SAM" id="MobiDB-lite"/>
    </source>
</evidence>
<proteinExistence type="predicted"/>
<feature type="domain" description="UmuC" evidence="3">
    <location>
        <begin position="25"/>
        <end position="93"/>
    </location>
</feature>
<keyword evidence="1" id="KW-0227">DNA damage</keyword>
<dbReference type="SUPFAM" id="SSF56672">
    <property type="entry name" value="DNA/RNA polymerases"/>
    <property type="match status" value="1"/>
</dbReference>
<dbReference type="InterPro" id="IPR001126">
    <property type="entry name" value="UmuC"/>
</dbReference>
<keyword evidence="5" id="KW-1185">Reference proteome</keyword>
<dbReference type="InterPro" id="IPR043502">
    <property type="entry name" value="DNA/RNA_pol_sf"/>
</dbReference>
<dbReference type="PANTHER" id="PTHR35369">
    <property type="entry name" value="BLR3025 PROTEIN-RELATED"/>
    <property type="match status" value="1"/>
</dbReference>
<dbReference type="EMBL" id="BAAAPY010000009">
    <property type="protein sequence ID" value="GAA2082111.1"/>
    <property type="molecule type" value="Genomic_DNA"/>
</dbReference>
<dbReference type="PROSITE" id="PS50173">
    <property type="entry name" value="UMUC"/>
    <property type="match status" value="1"/>
</dbReference>
<dbReference type="CDD" id="cd03468">
    <property type="entry name" value="PolY_like"/>
    <property type="match status" value="1"/>
</dbReference>
<dbReference type="InterPro" id="IPR050356">
    <property type="entry name" value="SulA_CellDiv_inhibitor"/>
</dbReference>
<dbReference type="PANTHER" id="PTHR35369:SF2">
    <property type="entry name" value="BLR3025 PROTEIN"/>
    <property type="match status" value="1"/>
</dbReference>
<comment type="caution">
    <text evidence="4">The sequence shown here is derived from an EMBL/GenBank/DDBJ whole genome shotgun (WGS) entry which is preliminary data.</text>
</comment>
<dbReference type="Proteomes" id="UP001501480">
    <property type="component" value="Unassembled WGS sequence"/>
</dbReference>
<reference evidence="4 5" key="1">
    <citation type="journal article" date="2019" name="Int. J. Syst. Evol. Microbiol.">
        <title>The Global Catalogue of Microorganisms (GCM) 10K type strain sequencing project: providing services to taxonomists for standard genome sequencing and annotation.</title>
        <authorList>
            <consortium name="The Broad Institute Genomics Platform"/>
            <consortium name="The Broad Institute Genome Sequencing Center for Infectious Disease"/>
            <person name="Wu L."/>
            <person name="Ma J."/>
        </authorList>
    </citation>
    <scope>NUCLEOTIDE SEQUENCE [LARGE SCALE GENOMIC DNA]</scope>
    <source>
        <strain evidence="4 5">JCM 15749</strain>
    </source>
</reference>